<dbReference type="PANTHER" id="PTHR30603">
    <property type="entry name" value="RNA POLYMERASE SIGMA FACTOR RPO"/>
    <property type="match status" value="1"/>
</dbReference>
<dbReference type="PROSITE" id="PS00715">
    <property type="entry name" value="SIGMA70_1"/>
    <property type="match status" value="1"/>
</dbReference>
<feature type="domain" description="RNA polymerase sigma-70" evidence="9">
    <location>
        <begin position="356"/>
        <end position="382"/>
    </location>
</feature>
<dbReference type="NCBIfam" id="TIGR02937">
    <property type="entry name" value="sigma70-ECF"/>
    <property type="match status" value="1"/>
</dbReference>
<comment type="function">
    <text evidence="6">Sigma factors are initiation factors that promote the attachment of RNA polymerase to specific initiation sites and are then released.</text>
</comment>
<feature type="domain" description="RNA polymerase sigma-70" evidence="8">
    <location>
        <begin position="188"/>
        <end position="201"/>
    </location>
</feature>
<feature type="compositionally biased region" description="Polar residues" evidence="7">
    <location>
        <begin position="23"/>
        <end position="40"/>
    </location>
</feature>
<dbReference type="SUPFAM" id="SSF88659">
    <property type="entry name" value="Sigma3 and sigma4 domains of RNA polymerase sigma factors"/>
    <property type="match status" value="2"/>
</dbReference>
<dbReference type="GO" id="GO:0016987">
    <property type="term" value="F:sigma factor activity"/>
    <property type="evidence" value="ECO:0007669"/>
    <property type="project" value="UniProtKB-KW"/>
</dbReference>
<reference evidence="10" key="1">
    <citation type="submission" date="2023-11" db="EMBL/GenBank/DDBJ databases">
        <title>Genome sequence of Cyanobacterium aponinum BCRC AL20115.</title>
        <authorList>
            <person name="Chang H.-Y."/>
            <person name="Lin K.-M."/>
            <person name="Hsueh H.-T."/>
            <person name="Chu H.-A."/>
            <person name="Kuo C.-H."/>
        </authorList>
    </citation>
    <scope>NUCLEOTIDE SEQUENCE</scope>
    <source>
        <strain evidence="10">AL20115</strain>
    </source>
</reference>
<dbReference type="InterPro" id="IPR007630">
    <property type="entry name" value="RNA_pol_sigma70_r4"/>
</dbReference>
<evidence type="ECO:0000259" key="8">
    <source>
        <dbReference type="PROSITE" id="PS00715"/>
    </source>
</evidence>
<evidence type="ECO:0000256" key="5">
    <source>
        <dbReference type="ARBA" id="ARBA00023163"/>
    </source>
</evidence>
<dbReference type="InterPro" id="IPR007627">
    <property type="entry name" value="RNA_pol_sigma70_r2"/>
</dbReference>
<dbReference type="Pfam" id="PF00140">
    <property type="entry name" value="Sigma70_r1_2"/>
    <property type="match status" value="1"/>
</dbReference>
<dbReference type="InterPro" id="IPR009042">
    <property type="entry name" value="RNA_pol_sigma70_r1_2"/>
</dbReference>
<dbReference type="GO" id="GO:0006352">
    <property type="term" value="P:DNA-templated transcription initiation"/>
    <property type="evidence" value="ECO:0007669"/>
    <property type="project" value="InterPro"/>
</dbReference>
<keyword evidence="5 6" id="KW-0804">Transcription</keyword>
<proteinExistence type="inferred from homology"/>
<dbReference type="InterPro" id="IPR050239">
    <property type="entry name" value="Sigma-70_RNA_pol_init_factors"/>
</dbReference>
<accession>A0AAF0Z8T4</accession>
<comment type="similarity">
    <text evidence="1 6">Belongs to the sigma-70 factor family.</text>
</comment>
<dbReference type="Gene3D" id="1.10.10.10">
    <property type="entry name" value="Winged helix-like DNA-binding domain superfamily/Winged helix DNA-binding domain"/>
    <property type="match status" value="2"/>
</dbReference>
<dbReference type="Pfam" id="PF04539">
    <property type="entry name" value="Sigma70_r3"/>
    <property type="match status" value="1"/>
</dbReference>
<evidence type="ECO:0000256" key="4">
    <source>
        <dbReference type="ARBA" id="ARBA00023125"/>
    </source>
</evidence>
<dbReference type="NCBIfam" id="TIGR02997">
    <property type="entry name" value="Sig70-cyanoRpoD"/>
    <property type="match status" value="1"/>
</dbReference>
<evidence type="ECO:0000256" key="2">
    <source>
        <dbReference type="ARBA" id="ARBA00023015"/>
    </source>
</evidence>
<organism evidence="10">
    <name type="scientific">Cyanobacterium aponinum AL20115</name>
    <dbReference type="NCBI Taxonomy" id="3090662"/>
    <lineage>
        <taxon>Bacteria</taxon>
        <taxon>Bacillati</taxon>
        <taxon>Cyanobacteriota</taxon>
        <taxon>Cyanophyceae</taxon>
        <taxon>Oscillatoriophycideae</taxon>
        <taxon>Chroococcales</taxon>
        <taxon>Geminocystaceae</taxon>
        <taxon>Cyanobacterium</taxon>
    </lineage>
</organism>
<gene>
    <name evidence="10" type="ORF">SAY89_09070</name>
</gene>
<dbReference type="InterPro" id="IPR014284">
    <property type="entry name" value="RNA_pol_sigma-70_dom"/>
</dbReference>
<dbReference type="InterPro" id="IPR000943">
    <property type="entry name" value="RNA_pol_sigma70"/>
</dbReference>
<dbReference type="InterPro" id="IPR017848">
    <property type="entry name" value="RNA_pol_sigma_RpoD/SigA_cyanob"/>
</dbReference>
<dbReference type="InterPro" id="IPR013324">
    <property type="entry name" value="RNA_pol_sigma_r3/r4-like"/>
</dbReference>
<dbReference type="GO" id="GO:0003677">
    <property type="term" value="F:DNA binding"/>
    <property type="evidence" value="ECO:0007669"/>
    <property type="project" value="UniProtKB-KW"/>
</dbReference>
<evidence type="ECO:0000256" key="7">
    <source>
        <dbReference type="SAM" id="MobiDB-lite"/>
    </source>
</evidence>
<protein>
    <recommendedName>
        <fullName evidence="6">RNA polymerase sigma factor</fullName>
    </recommendedName>
</protein>
<sequence>MTNFDVKPLKDRPSTSPTSSSSGHNSRATYSPPSTQNSPYINSRDLMRLYLRDIGRIPLLTKEEEITLAKEIKASQNLLAIRDKNRELPVLAKYLEIMTIFDSLVANHSEAVKIGKIAQQLNLTPKKVESIITEGKETWANLAQVKLSELETILANGIKAKQKMINANLRLVVSIAKKYQNRGLELLDLIQEGTLGLEKAVEKFDHTKGYHFSTYAYWWIRQGMTRAIATQARTIRLPIHITERLNQLKKVQRQLSQKLGRIATVDEIAKEMDMTSLDLRQFLNQIPRSISLEMKVGEDYNTELVELIETESATPEENLMRVSMQKDLRSMLSLLNEREQKILRLRYGFENGKIYSLSDTASIMNLSRERVRQIQAKAIQKLRQPNQKKSLRDYLEIIG</sequence>
<keyword evidence="3 6" id="KW-0731">Sigma factor</keyword>
<dbReference type="PRINTS" id="PR00046">
    <property type="entry name" value="SIGMA70FCT"/>
</dbReference>
<name>A0AAF0Z8T4_9CHRO</name>
<dbReference type="PROSITE" id="PS00716">
    <property type="entry name" value="SIGMA70_2"/>
    <property type="match status" value="1"/>
</dbReference>
<dbReference type="InterPro" id="IPR036388">
    <property type="entry name" value="WH-like_DNA-bd_sf"/>
</dbReference>
<dbReference type="PANTHER" id="PTHR30603:SF60">
    <property type="entry name" value="RNA POLYMERASE SIGMA FACTOR RPOD"/>
    <property type="match status" value="1"/>
</dbReference>
<dbReference type="Pfam" id="PF04545">
    <property type="entry name" value="Sigma70_r4"/>
    <property type="match status" value="1"/>
</dbReference>
<evidence type="ECO:0000256" key="6">
    <source>
        <dbReference type="RuleBase" id="RU362124"/>
    </source>
</evidence>
<feature type="region of interest" description="Disordered" evidence="7">
    <location>
        <begin position="1"/>
        <end position="40"/>
    </location>
</feature>
<keyword evidence="4 6" id="KW-0238">DNA-binding</keyword>
<dbReference type="Gene3D" id="1.20.120.1810">
    <property type="match status" value="1"/>
</dbReference>
<dbReference type="EMBL" id="CP138348">
    <property type="protein sequence ID" value="WPF86970.1"/>
    <property type="molecule type" value="Genomic_DNA"/>
</dbReference>
<dbReference type="Pfam" id="PF04542">
    <property type="entry name" value="Sigma70_r2"/>
    <property type="match status" value="1"/>
</dbReference>
<dbReference type="InterPro" id="IPR007624">
    <property type="entry name" value="RNA_pol_sigma70_r3"/>
</dbReference>
<evidence type="ECO:0000256" key="3">
    <source>
        <dbReference type="ARBA" id="ARBA00023082"/>
    </source>
</evidence>
<keyword evidence="2 6" id="KW-0805">Transcription regulation</keyword>
<evidence type="ECO:0000313" key="10">
    <source>
        <dbReference type="EMBL" id="WPF86970.1"/>
    </source>
</evidence>
<dbReference type="SUPFAM" id="SSF88946">
    <property type="entry name" value="Sigma2 domain of RNA polymerase sigma factors"/>
    <property type="match status" value="1"/>
</dbReference>
<dbReference type="InterPro" id="IPR013325">
    <property type="entry name" value="RNA_pol_sigma_r2"/>
</dbReference>
<dbReference type="AlphaFoldDB" id="A0AAF0Z8T4"/>
<dbReference type="CDD" id="cd06171">
    <property type="entry name" value="Sigma70_r4"/>
    <property type="match status" value="1"/>
</dbReference>
<dbReference type="RefSeq" id="WP_015218612.1">
    <property type="nucleotide sequence ID" value="NZ_CP138348.1"/>
</dbReference>
<evidence type="ECO:0000259" key="9">
    <source>
        <dbReference type="PROSITE" id="PS00716"/>
    </source>
</evidence>
<evidence type="ECO:0000256" key="1">
    <source>
        <dbReference type="ARBA" id="ARBA00007788"/>
    </source>
</evidence>